<evidence type="ECO:0000256" key="3">
    <source>
        <dbReference type="ARBA" id="ARBA00023319"/>
    </source>
</evidence>
<accession>A0A2G9T701</accession>
<evidence type="ECO:0000313" key="5">
    <source>
        <dbReference type="EMBL" id="PIO53759.1"/>
    </source>
</evidence>
<evidence type="ECO:0000259" key="4">
    <source>
        <dbReference type="PROSITE" id="PS50835"/>
    </source>
</evidence>
<sequence>MVGERVSNPARLSVYEKPKFLQEPKDVTVDVGSSVLFDCRVSGEPQPQISWKKKNDQMPVARAYIAKDNRGLRIDRWSGN</sequence>
<evidence type="ECO:0000256" key="2">
    <source>
        <dbReference type="ARBA" id="ARBA00023157"/>
    </source>
</evidence>
<dbReference type="GO" id="GO:0007156">
    <property type="term" value="P:homophilic cell adhesion via plasma membrane adhesion molecules"/>
    <property type="evidence" value="ECO:0007669"/>
    <property type="project" value="TreeGrafter"/>
</dbReference>
<dbReference type="EMBL" id="KZ407014">
    <property type="protein sequence ID" value="PIO53759.1"/>
    <property type="molecule type" value="Genomic_DNA"/>
</dbReference>
<dbReference type="InterPro" id="IPR007110">
    <property type="entry name" value="Ig-like_dom"/>
</dbReference>
<dbReference type="AlphaFoldDB" id="A0A2G9T701"/>
<keyword evidence="6" id="KW-1185">Reference proteome</keyword>
<dbReference type="GO" id="GO:0007411">
    <property type="term" value="P:axon guidance"/>
    <property type="evidence" value="ECO:0007669"/>
    <property type="project" value="TreeGrafter"/>
</dbReference>
<reference evidence="5 6" key="1">
    <citation type="submission" date="2015-09" db="EMBL/GenBank/DDBJ databases">
        <title>Draft genome of the parasitic nematode Teladorsagia circumcincta isolate WARC Sus (inbred).</title>
        <authorList>
            <person name="Mitreva M."/>
        </authorList>
    </citation>
    <scope>NUCLEOTIDE SEQUENCE [LARGE SCALE GENOMIC DNA]</scope>
    <source>
        <strain evidence="5 6">S</strain>
    </source>
</reference>
<dbReference type="GO" id="GO:0098632">
    <property type="term" value="F:cell-cell adhesion mediator activity"/>
    <property type="evidence" value="ECO:0007669"/>
    <property type="project" value="TreeGrafter"/>
</dbReference>
<dbReference type="Proteomes" id="UP000230423">
    <property type="component" value="Unassembled WGS sequence"/>
</dbReference>
<dbReference type="PANTHER" id="PTHR10075">
    <property type="entry name" value="BASIGIN RELATED"/>
    <property type="match status" value="1"/>
</dbReference>
<dbReference type="OrthoDB" id="428111at2759"/>
<proteinExistence type="predicted"/>
<protein>
    <submittedName>
        <fullName evidence="5">Immunoglobulin I-set domain protein</fullName>
    </submittedName>
</protein>
<gene>
    <name evidence="5" type="ORF">TELCIR_24893</name>
</gene>
<dbReference type="InterPro" id="IPR036179">
    <property type="entry name" value="Ig-like_dom_sf"/>
</dbReference>
<dbReference type="GO" id="GO:0005886">
    <property type="term" value="C:plasma membrane"/>
    <property type="evidence" value="ECO:0007669"/>
    <property type="project" value="TreeGrafter"/>
</dbReference>
<dbReference type="GO" id="GO:0070593">
    <property type="term" value="P:dendrite self-avoidance"/>
    <property type="evidence" value="ECO:0007669"/>
    <property type="project" value="TreeGrafter"/>
</dbReference>
<dbReference type="InterPro" id="IPR013783">
    <property type="entry name" value="Ig-like_fold"/>
</dbReference>
<keyword evidence="2" id="KW-1015">Disulfide bond</keyword>
<evidence type="ECO:0000256" key="1">
    <source>
        <dbReference type="ARBA" id="ARBA00022737"/>
    </source>
</evidence>
<organism evidence="5 6">
    <name type="scientific">Teladorsagia circumcincta</name>
    <name type="common">Brown stomach worm</name>
    <name type="synonym">Ostertagia circumcincta</name>
    <dbReference type="NCBI Taxonomy" id="45464"/>
    <lineage>
        <taxon>Eukaryota</taxon>
        <taxon>Metazoa</taxon>
        <taxon>Ecdysozoa</taxon>
        <taxon>Nematoda</taxon>
        <taxon>Chromadorea</taxon>
        <taxon>Rhabditida</taxon>
        <taxon>Rhabditina</taxon>
        <taxon>Rhabditomorpha</taxon>
        <taxon>Strongyloidea</taxon>
        <taxon>Trichostrongylidae</taxon>
        <taxon>Teladorsagia</taxon>
    </lineage>
</organism>
<keyword evidence="3" id="KW-0393">Immunoglobulin domain</keyword>
<feature type="domain" description="Ig-like" evidence="4">
    <location>
        <begin position="18"/>
        <end position="80"/>
    </location>
</feature>
<dbReference type="Gene3D" id="2.60.40.10">
    <property type="entry name" value="Immunoglobulins"/>
    <property type="match status" value="1"/>
</dbReference>
<dbReference type="InterPro" id="IPR013098">
    <property type="entry name" value="Ig_I-set"/>
</dbReference>
<name>A0A2G9T701_TELCI</name>
<dbReference type="PROSITE" id="PS50835">
    <property type="entry name" value="IG_LIKE"/>
    <property type="match status" value="1"/>
</dbReference>
<evidence type="ECO:0000313" key="6">
    <source>
        <dbReference type="Proteomes" id="UP000230423"/>
    </source>
</evidence>
<dbReference type="Pfam" id="PF07679">
    <property type="entry name" value="I-set"/>
    <property type="match status" value="1"/>
</dbReference>
<dbReference type="SUPFAM" id="SSF48726">
    <property type="entry name" value="Immunoglobulin"/>
    <property type="match status" value="1"/>
</dbReference>
<keyword evidence="1" id="KW-0677">Repeat</keyword>
<dbReference type="PANTHER" id="PTHR10075:SF100">
    <property type="entry name" value="FASCICLIN-2"/>
    <property type="match status" value="1"/>
</dbReference>
<dbReference type="FunFam" id="2.60.40.10:FF:000032">
    <property type="entry name" value="palladin isoform X1"/>
    <property type="match status" value="1"/>
</dbReference>
<dbReference type="GO" id="GO:0030424">
    <property type="term" value="C:axon"/>
    <property type="evidence" value="ECO:0007669"/>
    <property type="project" value="TreeGrafter"/>
</dbReference>